<dbReference type="EMBL" id="OU503041">
    <property type="protein sequence ID" value="CAI9763103.1"/>
    <property type="molecule type" value="Genomic_DNA"/>
</dbReference>
<keyword evidence="1" id="KW-0812">Transmembrane</keyword>
<evidence type="ECO:0000256" key="1">
    <source>
        <dbReference type="SAM" id="Phobius"/>
    </source>
</evidence>
<gene>
    <name evidence="2" type="ORF">FPE_LOCUS10533</name>
</gene>
<reference evidence="2" key="1">
    <citation type="submission" date="2023-05" db="EMBL/GenBank/DDBJ databases">
        <authorList>
            <person name="Huff M."/>
        </authorList>
    </citation>
    <scope>NUCLEOTIDE SEQUENCE</scope>
</reference>
<accession>A0AAD1Z541</accession>
<sequence>MDNLIKIQTLLQIEKRKWMFLVGLVALTHLFCQSLMLPYGNSFMSLLPGGEKASKSSNQSSVKTVMPENALNIGILNSNNASLLVSGVKNAKSYLSATNAVDNGGSMVKDEERRINITSDSEVMDNDFDFDFVDDETLDNDNPFQVNPDTEEGFKVQHDETQEHGSKENIFTELQ</sequence>
<feature type="transmembrane region" description="Helical" evidence="1">
    <location>
        <begin position="20"/>
        <end position="39"/>
    </location>
</feature>
<evidence type="ECO:0000313" key="2">
    <source>
        <dbReference type="EMBL" id="CAI9763103.1"/>
    </source>
</evidence>
<organism evidence="2 3">
    <name type="scientific">Fraxinus pennsylvanica</name>
    <dbReference type="NCBI Taxonomy" id="56036"/>
    <lineage>
        <taxon>Eukaryota</taxon>
        <taxon>Viridiplantae</taxon>
        <taxon>Streptophyta</taxon>
        <taxon>Embryophyta</taxon>
        <taxon>Tracheophyta</taxon>
        <taxon>Spermatophyta</taxon>
        <taxon>Magnoliopsida</taxon>
        <taxon>eudicotyledons</taxon>
        <taxon>Gunneridae</taxon>
        <taxon>Pentapetalae</taxon>
        <taxon>asterids</taxon>
        <taxon>lamiids</taxon>
        <taxon>Lamiales</taxon>
        <taxon>Oleaceae</taxon>
        <taxon>Oleeae</taxon>
        <taxon>Fraxinus</taxon>
    </lineage>
</organism>
<keyword evidence="3" id="KW-1185">Reference proteome</keyword>
<keyword evidence="1" id="KW-0472">Membrane</keyword>
<protein>
    <recommendedName>
        <fullName evidence="4">Transmembrane protein</fullName>
    </recommendedName>
</protein>
<evidence type="ECO:0000313" key="3">
    <source>
        <dbReference type="Proteomes" id="UP000834106"/>
    </source>
</evidence>
<dbReference type="AlphaFoldDB" id="A0AAD1Z541"/>
<proteinExistence type="predicted"/>
<evidence type="ECO:0008006" key="4">
    <source>
        <dbReference type="Google" id="ProtNLM"/>
    </source>
</evidence>
<keyword evidence="1" id="KW-1133">Transmembrane helix</keyword>
<name>A0AAD1Z541_9LAMI</name>
<dbReference type="Proteomes" id="UP000834106">
    <property type="component" value="Chromosome 6"/>
</dbReference>